<dbReference type="CTD" id="9185"/>
<dbReference type="GO" id="GO:0005737">
    <property type="term" value="C:cytoplasm"/>
    <property type="evidence" value="ECO:0007669"/>
    <property type="project" value="TreeGrafter"/>
</dbReference>
<dbReference type="InterPro" id="IPR002048">
    <property type="entry name" value="EF_hand_dom"/>
</dbReference>
<keyword evidence="2" id="KW-0106">Calcium</keyword>
<dbReference type="RefSeq" id="XP_020863124.1">
    <property type="nucleotide sequence ID" value="XM_021007465.1"/>
</dbReference>
<evidence type="ECO:0000313" key="7">
    <source>
        <dbReference type="Proteomes" id="UP000515140"/>
    </source>
</evidence>
<dbReference type="AlphaFoldDB" id="A0A6P5M3N2"/>
<dbReference type="GO" id="GO:0006897">
    <property type="term" value="P:endocytosis"/>
    <property type="evidence" value="ECO:0007669"/>
    <property type="project" value="TreeGrafter"/>
</dbReference>
<keyword evidence="1" id="KW-0479">Metal-binding</keyword>
<dbReference type="GO" id="GO:0016197">
    <property type="term" value="P:endosomal transport"/>
    <property type="evidence" value="ECO:0007669"/>
    <property type="project" value="TreeGrafter"/>
</dbReference>
<reference evidence="8" key="1">
    <citation type="submission" date="2025-08" db="UniProtKB">
        <authorList>
            <consortium name="RefSeq"/>
        </authorList>
    </citation>
    <scope>IDENTIFICATION</scope>
    <source>
        <tissue evidence="8">Spleen</tissue>
    </source>
</reference>
<dbReference type="Proteomes" id="UP000515140">
    <property type="component" value="Unplaced"/>
</dbReference>
<dbReference type="FunCoup" id="A0A6P5M3N2">
    <property type="interactions" value="1400"/>
</dbReference>
<feature type="region of interest" description="Disordered" evidence="4">
    <location>
        <begin position="611"/>
        <end position="682"/>
    </location>
</feature>
<feature type="compositionally biased region" description="Polar residues" evidence="4">
    <location>
        <begin position="616"/>
        <end position="626"/>
    </location>
</feature>
<evidence type="ECO:0000259" key="6">
    <source>
        <dbReference type="PROSITE" id="PS50222"/>
    </source>
</evidence>
<dbReference type="KEGG" id="pcw:110222462"/>
<feature type="domain" description="EH" evidence="5">
    <location>
        <begin position="327"/>
        <end position="411"/>
    </location>
</feature>
<sequence>MQLASDISKTGVLWLKARVPLPLPGDSPASATERLFLCVETSSSLCVEGLCYRRRVSPSCLLYRLVWPSIEERAPILDSRKNGPCSQGAYCLLEGAQLYLPSPTNYLPKGGKKNKALEKEKHNQGKQISTLTVPENITELCGAKRVGYFGLTQFYVALKLIAAAQSGLPVRVESIKCELPLPRFMALKNDSEIRYSNPVEFHGMKCQIPYVTMEKNSFKRVDDGEKQDTMSPTMSPISSPPSSPSNYQRVPLTYGYGKLRSGMDQIHAAPYEARQLALQQEGPTSGSHGPKPTRRQTSLIRSLSVDREPQESNSNYPDDPWRITEEQREYYINQFKSLQPDLSSFISGSLAKNFFTKSKLTIPELSYIWELSDVDCDGALTLPEFCAAFHLIVARKNGYPLPESLPQTLQPDYLQSAFLKPKRDCALFDSYSESMSVNQQPRDLNRIEKTSIKEKVDLTAPAQDVNIDDKQALKISSVDEAMPKDVCVDTASPKDLNTLKARPRSRSYSNTSLEEAMKRVEEPPTPPPRPQKSHSRASSLDLNKVFQPNAPAAKPGLLPPPPALPPRPFVSQVLHHNTSNDSVSQPKPPGQLPSYGDFRLPEQTDQVSEIELHPQLTRTPSQTEESGSPVKKDLPPSKPIRRKLRPENQIMENQEHSSVSGPSTVPTVKPHAPVQKQSSKQKKAIQTAIRKNKEANAVLARLNSELQQQLKEVHQERIALENQLEQLRPVTVL</sequence>
<keyword evidence="3" id="KW-0175">Coiled coil</keyword>
<protein>
    <submittedName>
        <fullName evidence="8">RalBP1-associated Eps domain-containing protein 2 isoform X1</fullName>
    </submittedName>
</protein>
<dbReference type="Pfam" id="PF12763">
    <property type="entry name" value="EH"/>
    <property type="match status" value="1"/>
</dbReference>
<dbReference type="InterPro" id="IPR011992">
    <property type="entry name" value="EF-hand-dom_pair"/>
</dbReference>
<dbReference type="SMART" id="SM00027">
    <property type="entry name" value="EH"/>
    <property type="match status" value="1"/>
</dbReference>
<feature type="compositionally biased region" description="Low complexity" evidence="4">
    <location>
        <begin position="657"/>
        <end position="668"/>
    </location>
</feature>
<dbReference type="PROSITE" id="PS50222">
    <property type="entry name" value="EF_HAND_2"/>
    <property type="match status" value="1"/>
</dbReference>
<evidence type="ECO:0000259" key="5">
    <source>
        <dbReference type="PROSITE" id="PS50031"/>
    </source>
</evidence>
<dbReference type="SUPFAM" id="SSF47473">
    <property type="entry name" value="EF-hand"/>
    <property type="match status" value="1"/>
</dbReference>
<evidence type="ECO:0000313" key="8">
    <source>
        <dbReference type="RefSeq" id="XP_020863124.1"/>
    </source>
</evidence>
<dbReference type="PROSITE" id="PS00018">
    <property type="entry name" value="EF_HAND_1"/>
    <property type="match status" value="1"/>
</dbReference>
<dbReference type="PANTHER" id="PTHR11216:SF64">
    <property type="entry name" value="RALBP1-ASSOCIATED EPS DOMAIN-CONTAINING PROTEIN 2"/>
    <property type="match status" value="1"/>
</dbReference>
<feature type="compositionally biased region" description="Polar residues" evidence="4">
    <location>
        <begin position="574"/>
        <end position="585"/>
    </location>
</feature>
<dbReference type="CDD" id="cd00052">
    <property type="entry name" value="EH"/>
    <property type="match status" value="1"/>
</dbReference>
<dbReference type="InParanoid" id="A0A6P5M3N2"/>
<accession>A0A6P5M3N2</accession>
<feature type="region of interest" description="Disordered" evidence="4">
    <location>
        <begin position="221"/>
        <end position="251"/>
    </location>
</feature>
<dbReference type="GO" id="GO:0005886">
    <property type="term" value="C:plasma membrane"/>
    <property type="evidence" value="ECO:0007669"/>
    <property type="project" value="TreeGrafter"/>
</dbReference>
<evidence type="ECO:0000256" key="1">
    <source>
        <dbReference type="ARBA" id="ARBA00022723"/>
    </source>
</evidence>
<evidence type="ECO:0000256" key="3">
    <source>
        <dbReference type="SAM" id="Coils"/>
    </source>
</evidence>
<feature type="compositionally biased region" description="Pro residues" evidence="4">
    <location>
        <begin position="557"/>
        <end position="568"/>
    </location>
</feature>
<evidence type="ECO:0000256" key="4">
    <source>
        <dbReference type="SAM" id="MobiDB-lite"/>
    </source>
</evidence>
<feature type="region of interest" description="Disordered" evidence="4">
    <location>
        <begin position="497"/>
        <end position="599"/>
    </location>
</feature>
<dbReference type="InterPro" id="IPR018247">
    <property type="entry name" value="EF_Hand_1_Ca_BS"/>
</dbReference>
<dbReference type="PANTHER" id="PTHR11216">
    <property type="entry name" value="EH DOMAIN"/>
    <property type="match status" value="1"/>
</dbReference>
<dbReference type="GO" id="GO:0005509">
    <property type="term" value="F:calcium ion binding"/>
    <property type="evidence" value="ECO:0007669"/>
    <property type="project" value="InterPro"/>
</dbReference>
<dbReference type="PROSITE" id="PS50031">
    <property type="entry name" value="EH"/>
    <property type="match status" value="1"/>
</dbReference>
<feature type="coiled-coil region" evidence="3">
    <location>
        <begin position="685"/>
        <end position="726"/>
    </location>
</feature>
<evidence type="ECO:0000256" key="2">
    <source>
        <dbReference type="ARBA" id="ARBA00022837"/>
    </source>
</evidence>
<feature type="region of interest" description="Disordered" evidence="4">
    <location>
        <begin position="301"/>
        <end position="322"/>
    </location>
</feature>
<organism evidence="7 8">
    <name type="scientific">Phascolarctos cinereus</name>
    <name type="common">Koala</name>
    <dbReference type="NCBI Taxonomy" id="38626"/>
    <lineage>
        <taxon>Eukaryota</taxon>
        <taxon>Metazoa</taxon>
        <taxon>Chordata</taxon>
        <taxon>Craniata</taxon>
        <taxon>Vertebrata</taxon>
        <taxon>Euteleostomi</taxon>
        <taxon>Mammalia</taxon>
        <taxon>Metatheria</taxon>
        <taxon>Diprotodontia</taxon>
        <taxon>Phascolarctidae</taxon>
        <taxon>Phascolarctos</taxon>
    </lineage>
</organism>
<dbReference type="InterPro" id="IPR000261">
    <property type="entry name" value="EH_dom"/>
</dbReference>
<proteinExistence type="predicted"/>
<gene>
    <name evidence="8" type="primary">REPS2</name>
</gene>
<dbReference type="GeneID" id="110222462"/>
<dbReference type="Gene3D" id="1.10.238.10">
    <property type="entry name" value="EF-hand"/>
    <property type="match status" value="2"/>
</dbReference>
<keyword evidence="7" id="KW-1185">Reference proteome</keyword>
<feature type="domain" description="EF-hand" evidence="6">
    <location>
        <begin position="360"/>
        <end position="395"/>
    </location>
</feature>
<name>A0A6P5M3N2_PHACI</name>